<dbReference type="Proteomes" id="UP000006514">
    <property type="component" value="Unassembled WGS sequence"/>
</dbReference>
<dbReference type="EMBL" id="JH688493">
    <property type="protein sequence ID" value="EJD33007.1"/>
    <property type="molecule type" value="Genomic_DNA"/>
</dbReference>
<feature type="transmembrane region" description="Helical" evidence="1">
    <location>
        <begin position="21"/>
        <end position="47"/>
    </location>
</feature>
<keyword evidence="1" id="KW-0472">Membrane</keyword>
<keyword evidence="3" id="KW-1185">Reference proteome</keyword>
<sequence>MAVLDSIAPHALDFAIATMRFLSSVLAVASEHLVASVTVSFIVFVSALTYSPALRAGLASLFIALYRITVVIVARLLRIVAAGLAGGIAAIVTYIVVAVLTAHGTTTYRHDAHASLCALPVWPSILLCNLSAGYAAFAPNSTGRLDSMTVCRRYDGPSFAEGPAPRLAFSLSLSGNKVSNASHPSTMLALVNDTATYASLVVDLDRALVGLGHLLDRADSVAILTERTVDVWLAYVNNSLNKYSVRRVFCGATSMLLAPWYTCSPASLPAKPYATLQASLAKLSDNLDGLIPFATAQRTALFAVHSSLSEIRQIALAKEKAVGTGDDEAWQFLQSDTARQRIREVHDLQRHCVGIRCMVEAAMDIVRRLTASLDALAAATAMPSSQAVRVKIVLEALSETGKVVSGTSATLKELLSWPVVCGSRAT</sequence>
<name>J0D2X9_AURST</name>
<keyword evidence="1" id="KW-1133">Transmembrane helix</keyword>
<protein>
    <submittedName>
        <fullName evidence="2">Uncharacterized protein</fullName>
    </submittedName>
</protein>
<dbReference type="KEGG" id="adl:AURDEDRAFT_177905"/>
<evidence type="ECO:0000313" key="3">
    <source>
        <dbReference type="Proteomes" id="UP000006514"/>
    </source>
</evidence>
<feature type="transmembrane region" description="Helical" evidence="1">
    <location>
        <begin position="80"/>
        <end position="101"/>
    </location>
</feature>
<keyword evidence="1" id="KW-0812">Transmembrane</keyword>
<feature type="transmembrane region" description="Helical" evidence="1">
    <location>
        <begin position="121"/>
        <end position="138"/>
    </location>
</feature>
<feature type="transmembrane region" description="Helical" evidence="1">
    <location>
        <begin position="53"/>
        <end position="73"/>
    </location>
</feature>
<proteinExistence type="predicted"/>
<evidence type="ECO:0000313" key="2">
    <source>
        <dbReference type="EMBL" id="EJD33007.1"/>
    </source>
</evidence>
<evidence type="ECO:0000256" key="1">
    <source>
        <dbReference type="SAM" id="Phobius"/>
    </source>
</evidence>
<reference evidence="3" key="1">
    <citation type="journal article" date="2012" name="Science">
        <title>The Paleozoic origin of enzymatic lignin decomposition reconstructed from 31 fungal genomes.</title>
        <authorList>
            <person name="Floudas D."/>
            <person name="Binder M."/>
            <person name="Riley R."/>
            <person name="Barry K."/>
            <person name="Blanchette R.A."/>
            <person name="Henrissat B."/>
            <person name="Martinez A.T."/>
            <person name="Otillar R."/>
            <person name="Spatafora J.W."/>
            <person name="Yadav J.S."/>
            <person name="Aerts A."/>
            <person name="Benoit I."/>
            <person name="Boyd A."/>
            <person name="Carlson A."/>
            <person name="Copeland A."/>
            <person name="Coutinho P.M."/>
            <person name="de Vries R.P."/>
            <person name="Ferreira P."/>
            <person name="Findley K."/>
            <person name="Foster B."/>
            <person name="Gaskell J."/>
            <person name="Glotzer D."/>
            <person name="Gorecki P."/>
            <person name="Heitman J."/>
            <person name="Hesse C."/>
            <person name="Hori C."/>
            <person name="Igarashi K."/>
            <person name="Jurgens J.A."/>
            <person name="Kallen N."/>
            <person name="Kersten P."/>
            <person name="Kohler A."/>
            <person name="Kuees U."/>
            <person name="Kumar T.K.A."/>
            <person name="Kuo A."/>
            <person name="LaButti K."/>
            <person name="Larrondo L.F."/>
            <person name="Lindquist E."/>
            <person name="Ling A."/>
            <person name="Lombard V."/>
            <person name="Lucas S."/>
            <person name="Lundell T."/>
            <person name="Martin R."/>
            <person name="McLaughlin D.J."/>
            <person name="Morgenstern I."/>
            <person name="Morin E."/>
            <person name="Murat C."/>
            <person name="Nagy L.G."/>
            <person name="Nolan M."/>
            <person name="Ohm R.A."/>
            <person name="Patyshakuliyeva A."/>
            <person name="Rokas A."/>
            <person name="Ruiz-Duenas F.J."/>
            <person name="Sabat G."/>
            <person name="Salamov A."/>
            <person name="Samejima M."/>
            <person name="Schmutz J."/>
            <person name="Slot J.C."/>
            <person name="St John F."/>
            <person name="Stenlid J."/>
            <person name="Sun H."/>
            <person name="Sun S."/>
            <person name="Syed K."/>
            <person name="Tsang A."/>
            <person name="Wiebenga A."/>
            <person name="Young D."/>
            <person name="Pisabarro A."/>
            <person name="Eastwood D.C."/>
            <person name="Martin F."/>
            <person name="Cullen D."/>
            <person name="Grigoriev I.V."/>
            <person name="Hibbett D.S."/>
        </authorList>
    </citation>
    <scope>NUCLEOTIDE SEQUENCE [LARGE SCALE GENOMIC DNA]</scope>
    <source>
        <strain evidence="3">TFB10046</strain>
    </source>
</reference>
<dbReference type="AlphaFoldDB" id="J0D2X9"/>
<dbReference type="InParanoid" id="J0D2X9"/>
<accession>J0D2X9</accession>
<gene>
    <name evidence="2" type="ORF">AURDEDRAFT_177905</name>
</gene>
<organism evidence="2 3">
    <name type="scientific">Auricularia subglabra (strain TFB-10046 / SS5)</name>
    <name type="common">White-rot fungus</name>
    <name type="synonym">Auricularia delicata (strain TFB10046)</name>
    <dbReference type="NCBI Taxonomy" id="717982"/>
    <lineage>
        <taxon>Eukaryota</taxon>
        <taxon>Fungi</taxon>
        <taxon>Dikarya</taxon>
        <taxon>Basidiomycota</taxon>
        <taxon>Agaricomycotina</taxon>
        <taxon>Agaricomycetes</taxon>
        <taxon>Auriculariales</taxon>
        <taxon>Auriculariaceae</taxon>
        <taxon>Auricularia</taxon>
    </lineage>
</organism>